<sequence>MYAWNPLKVISFFTCIYEAPQKGGLRPAWPSHANKVAPGGMYYNKVYIIRIQ</sequence>
<protein>
    <submittedName>
        <fullName evidence="1">Uncharacterized protein</fullName>
    </submittedName>
</protein>
<evidence type="ECO:0000313" key="1">
    <source>
        <dbReference type="EMBL" id="SVC16111.1"/>
    </source>
</evidence>
<reference evidence="1" key="1">
    <citation type="submission" date="2018-05" db="EMBL/GenBank/DDBJ databases">
        <authorList>
            <person name="Lanie J.A."/>
            <person name="Ng W.-L."/>
            <person name="Kazmierczak K.M."/>
            <person name="Andrzejewski T.M."/>
            <person name="Davidsen T.M."/>
            <person name="Wayne K.J."/>
            <person name="Tettelin H."/>
            <person name="Glass J.I."/>
            <person name="Rusch D."/>
            <person name="Podicherti R."/>
            <person name="Tsui H.-C.T."/>
            <person name="Winkler M.E."/>
        </authorList>
    </citation>
    <scope>NUCLEOTIDE SEQUENCE</scope>
</reference>
<dbReference type="AlphaFoldDB" id="A0A382K0B0"/>
<organism evidence="1">
    <name type="scientific">marine metagenome</name>
    <dbReference type="NCBI Taxonomy" id="408172"/>
    <lineage>
        <taxon>unclassified sequences</taxon>
        <taxon>metagenomes</taxon>
        <taxon>ecological metagenomes</taxon>
    </lineage>
</organism>
<name>A0A382K0B0_9ZZZZ</name>
<dbReference type="EMBL" id="UINC01076699">
    <property type="protein sequence ID" value="SVC16111.1"/>
    <property type="molecule type" value="Genomic_DNA"/>
</dbReference>
<gene>
    <name evidence="1" type="ORF">METZ01_LOCUS268965</name>
</gene>
<accession>A0A382K0B0</accession>
<proteinExistence type="predicted"/>